<comment type="caution">
    <text evidence="1">The sequence shown here is derived from an EMBL/GenBank/DDBJ whole genome shotgun (WGS) entry which is preliminary data.</text>
</comment>
<name>A0A7W8LDM5_9BURK</name>
<dbReference type="EMBL" id="JACHDE010000026">
    <property type="protein sequence ID" value="MBB5405057.1"/>
    <property type="molecule type" value="Genomic_DNA"/>
</dbReference>
<organism evidence="1 2">
    <name type="scientific">Paraburkholderia youngii</name>
    <dbReference type="NCBI Taxonomy" id="2782701"/>
    <lineage>
        <taxon>Bacteria</taxon>
        <taxon>Pseudomonadati</taxon>
        <taxon>Pseudomonadota</taxon>
        <taxon>Betaproteobacteria</taxon>
        <taxon>Burkholderiales</taxon>
        <taxon>Burkholderiaceae</taxon>
        <taxon>Paraburkholderia</taxon>
    </lineage>
</organism>
<evidence type="ECO:0000313" key="2">
    <source>
        <dbReference type="Proteomes" id="UP000592820"/>
    </source>
</evidence>
<proteinExistence type="predicted"/>
<sequence length="109" mass="11776">MLIGLGSVCRRHLIDPRHGLFAILEGLEGHLPPGAFVHLFGVKGQAMSRVKVDSVDSMAGDFATRVKARQAGISNTIAHRAAEMNRWMAAASRRAAPATGDQFRLGFNH</sequence>
<evidence type="ECO:0000313" key="1">
    <source>
        <dbReference type="EMBL" id="MBB5405057.1"/>
    </source>
</evidence>
<dbReference type="AlphaFoldDB" id="A0A7W8LDM5"/>
<protein>
    <submittedName>
        <fullName evidence="1">Uncharacterized protein</fullName>
    </submittedName>
</protein>
<dbReference type="Proteomes" id="UP000592820">
    <property type="component" value="Unassembled WGS sequence"/>
</dbReference>
<gene>
    <name evidence="1" type="ORF">HDG41_007153</name>
</gene>
<reference evidence="1 2" key="1">
    <citation type="submission" date="2020-08" db="EMBL/GenBank/DDBJ databases">
        <title>Genomic Encyclopedia of Type Strains, Phase IV (KMG-V): Genome sequencing to study the core and pangenomes of soil and plant-associated prokaryotes.</title>
        <authorList>
            <person name="Whitman W."/>
        </authorList>
    </citation>
    <scope>NUCLEOTIDE SEQUENCE [LARGE SCALE GENOMIC DNA]</scope>
    <source>
        <strain evidence="1 2">JPY162</strain>
    </source>
</reference>
<accession>A0A7W8LDM5</accession>
<dbReference type="RefSeq" id="WP_184228627.1">
    <property type="nucleotide sequence ID" value="NZ_JACHDE010000026.1"/>
</dbReference>